<reference evidence="1 2" key="1">
    <citation type="submission" date="2018-01" db="EMBL/GenBank/DDBJ databases">
        <authorList>
            <person name="Clerissi C."/>
        </authorList>
    </citation>
    <scope>NUCLEOTIDE SEQUENCE [LARGE SCALE GENOMIC DNA]</scope>
    <source>
        <strain evidence="1">Cupriavidus taiwanensis SWF 66322</strain>
    </source>
</reference>
<name>A0A9Q7UXD2_9BURK</name>
<dbReference type="Proteomes" id="UP000254259">
    <property type="component" value="Chromosome CBM2636"/>
</dbReference>
<proteinExistence type="predicted"/>
<organism evidence="1 2">
    <name type="scientific">Cupriavidus taiwanensis</name>
    <dbReference type="NCBI Taxonomy" id="164546"/>
    <lineage>
        <taxon>Bacteria</taxon>
        <taxon>Pseudomonadati</taxon>
        <taxon>Pseudomonadota</taxon>
        <taxon>Betaproteobacteria</taxon>
        <taxon>Burkholderiales</taxon>
        <taxon>Burkholderiaceae</taxon>
        <taxon>Cupriavidus</taxon>
    </lineage>
</organism>
<evidence type="ECO:0000313" key="1">
    <source>
        <dbReference type="EMBL" id="SPD65472.1"/>
    </source>
</evidence>
<gene>
    <name evidence="1" type="ORF">CBM2636_12495</name>
</gene>
<protein>
    <submittedName>
        <fullName evidence="1">Uncharacterized protein</fullName>
    </submittedName>
</protein>
<accession>A0A9Q7UXD2</accession>
<evidence type="ECO:0000313" key="2">
    <source>
        <dbReference type="Proteomes" id="UP000254259"/>
    </source>
</evidence>
<sequence>MVPADITPELLAALNAKLAVVGLKLERVNA</sequence>
<dbReference type="EMBL" id="LT984813">
    <property type="protein sequence ID" value="SPD65472.1"/>
    <property type="molecule type" value="Genomic_DNA"/>
</dbReference>
<dbReference type="AlphaFoldDB" id="A0A9Q7UXD2"/>